<dbReference type="Pfam" id="PF02661">
    <property type="entry name" value="Fic"/>
    <property type="match status" value="1"/>
</dbReference>
<proteinExistence type="predicted"/>
<feature type="binding site" evidence="2">
    <location>
        <begin position="175"/>
        <end position="182"/>
    </location>
    <ligand>
        <name>ATP</name>
        <dbReference type="ChEBI" id="CHEBI:30616"/>
    </ligand>
</feature>
<keyword evidence="2" id="KW-0067">ATP-binding</keyword>
<name>A0A1F5S6B0_9BACT</name>
<accession>A0A1F5S6B0</accession>
<dbReference type="GO" id="GO:0005524">
    <property type="term" value="F:ATP binding"/>
    <property type="evidence" value="ECO:0007669"/>
    <property type="project" value="UniProtKB-KW"/>
</dbReference>
<dbReference type="InterPro" id="IPR036388">
    <property type="entry name" value="WH-like_DNA-bd_sf"/>
</dbReference>
<dbReference type="InterPro" id="IPR036597">
    <property type="entry name" value="Fido-like_dom_sf"/>
</dbReference>
<evidence type="ECO:0000313" key="4">
    <source>
        <dbReference type="EMBL" id="OGF22258.1"/>
    </source>
</evidence>
<comment type="caution">
    <text evidence="4">The sequence shown here is derived from an EMBL/GenBank/DDBJ whole genome shotgun (WGS) entry which is preliminary data.</text>
</comment>
<feature type="active site" evidence="1">
    <location>
        <position position="171"/>
    </location>
</feature>
<dbReference type="AlphaFoldDB" id="A0A1F5S6B0"/>
<keyword evidence="2" id="KW-0547">Nucleotide-binding</keyword>
<evidence type="ECO:0000256" key="1">
    <source>
        <dbReference type="PIRSR" id="PIRSR640198-1"/>
    </source>
</evidence>
<dbReference type="InterPro" id="IPR040198">
    <property type="entry name" value="Fido_containing"/>
</dbReference>
<organism evidence="4 5">
    <name type="scientific">Candidatus Falkowbacteria bacterium RBG_13_39_14</name>
    <dbReference type="NCBI Taxonomy" id="1797985"/>
    <lineage>
        <taxon>Bacteria</taxon>
        <taxon>Candidatus Falkowiibacteriota</taxon>
    </lineage>
</organism>
<sequence>MGKTARFDLRLQQISPEAVFKIARIDELKGQWISGAKLHPQALDRLKRSVLITSSGASARIEGAKLSDEDIEKIMRGIKVNKFADRDKQEAIGYYELLENIFNLWRSIKFSENSIKHFHKEMLKYIDKDSAYLTSKEMQEIVEWTQRAFEEKIYHPFLIIGNFIVEFLKIHPFQDGNGRISRILTNLLLLKCGYLYVEYVSHEKLIEDNKPEYYLSLRKSQQTFGSKRENIAPWLDFFLNILLKQSESATDLLSKEDVEKILSEKQLLVWNFLESAIGDVSPAEIAKKTKIARPTVNQVLYKLLSLKRIEKIGMGRSTRYRKIVRDLAEK</sequence>
<dbReference type="Proteomes" id="UP000178323">
    <property type="component" value="Unassembled WGS sequence"/>
</dbReference>
<feature type="domain" description="Fido" evidence="3">
    <location>
        <begin position="110"/>
        <end position="240"/>
    </location>
</feature>
<evidence type="ECO:0000256" key="2">
    <source>
        <dbReference type="PIRSR" id="PIRSR640198-2"/>
    </source>
</evidence>
<dbReference type="PANTHER" id="PTHR13504:SF38">
    <property type="entry name" value="FIDO DOMAIN-CONTAINING PROTEIN"/>
    <property type="match status" value="1"/>
</dbReference>
<dbReference type="InterPro" id="IPR003812">
    <property type="entry name" value="Fido"/>
</dbReference>
<dbReference type="SUPFAM" id="SSF140931">
    <property type="entry name" value="Fic-like"/>
    <property type="match status" value="1"/>
</dbReference>
<dbReference type="PROSITE" id="PS51459">
    <property type="entry name" value="FIDO"/>
    <property type="match status" value="1"/>
</dbReference>
<dbReference type="Gene3D" id="1.10.3290.10">
    <property type="entry name" value="Fido-like domain"/>
    <property type="match status" value="2"/>
</dbReference>
<dbReference type="STRING" id="1797985.A2Y83_04245"/>
<reference evidence="4 5" key="1">
    <citation type="journal article" date="2016" name="Nat. Commun.">
        <title>Thousands of microbial genomes shed light on interconnected biogeochemical processes in an aquifer system.</title>
        <authorList>
            <person name="Anantharaman K."/>
            <person name="Brown C.T."/>
            <person name="Hug L.A."/>
            <person name="Sharon I."/>
            <person name="Castelle C.J."/>
            <person name="Probst A.J."/>
            <person name="Thomas B.C."/>
            <person name="Singh A."/>
            <person name="Wilkins M.J."/>
            <person name="Karaoz U."/>
            <person name="Brodie E.L."/>
            <person name="Williams K.H."/>
            <person name="Hubbard S.S."/>
            <person name="Banfield J.F."/>
        </authorList>
    </citation>
    <scope>NUCLEOTIDE SEQUENCE [LARGE SCALE GENOMIC DNA]</scope>
</reference>
<evidence type="ECO:0000313" key="5">
    <source>
        <dbReference type="Proteomes" id="UP000178323"/>
    </source>
</evidence>
<dbReference type="Gene3D" id="1.10.10.10">
    <property type="entry name" value="Winged helix-like DNA-binding domain superfamily/Winged helix DNA-binding domain"/>
    <property type="match status" value="1"/>
</dbReference>
<dbReference type="EMBL" id="MFFS01000033">
    <property type="protein sequence ID" value="OGF22258.1"/>
    <property type="molecule type" value="Genomic_DNA"/>
</dbReference>
<evidence type="ECO:0000259" key="3">
    <source>
        <dbReference type="PROSITE" id="PS51459"/>
    </source>
</evidence>
<dbReference type="PANTHER" id="PTHR13504">
    <property type="entry name" value="FIDO DOMAIN-CONTAINING PROTEIN DDB_G0283145"/>
    <property type="match status" value="1"/>
</dbReference>
<gene>
    <name evidence="4" type="ORF">A2Y83_04245</name>
</gene>
<protein>
    <recommendedName>
        <fullName evidence="3">Fido domain-containing protein</fullName>
    </recommendedName>
</protein>